<comment type="similarity">
    <text evidence="8">Belongs to the exosome component 10/RRP6 family.</text>
</comment>
<dbReference type="GO" id="GO:0071920">
    <property type="term" value="C:cleavage body"/>
    <property type="evidence" value="ECO:0007669"/>
    <property type="project" value="EnsemblFungi"/>
</dbReference>
<dbReference type="SUPFAM" id="SSF53098">
    <property type="entry name" value="Ribonuclease H-like"/>
    <property type="match status" value="1"/>
</dbReference>
<dbReference type="GO" id="GO:0071038">
    <property type="term" value="P:TRAMP-dependent tRNA surveillance pathway"/>
    <property type="evidence" value="ECO:0007669"/>
    <property type="project" value="TreeGrafter"/>
</dbReference>
<organism evidence="11 12">
    <name type="scientific">Coniochaeta ligniaria NRRL 30616</name>
    <dbReference type="NCBI Taxonomy" id="1408157"/>
    <lineage>
        <taxon>Eukaryota</taxon>
        <taxon>Fungi</taxon>
        <taxon>Dikarya</taxon>
        <taxon>Ascomycota</taxon>
        <taxon>Pezizomycotina</taxon>
        <taxon>Sordariomycetes</taxon>
        <taxon>Sordariomycetidae</taxon>
        <taxon>Coniochaetales</taxon>
        <taxon>Coniochaetaceae</taxon>
        <taxon>Coniochaeta</taxon>
    </lineage>
</organism>
<dbReference type="InterPro" id="IPR036397">
    <property type="entry name" value="RNaseH_sf"/>
</dbReference>
<evidence type="ECO:0000313" key="12">
    <source>
        <dbReference type="Proteomes" id="UP000182658"/>
    </source>
</evidence>
<dbReference type="InterPro" id="IPR044876">
    <property type="entry name" value="HRDC_dom_sf"/>
</dbReference>
<dbReference type="InterPro" id="IPR002121">
    <property type="entry name" value="HRDC_dom"/>
</dbReference>
<feature type="compositionally biased region" description="Basic residues" evidence="9">
    <location>
        <begin position="704"/>
        <end position="715"/>
    </location>
</feature>
<keyword evidence="6" id="KW-0269">Exonuclease</keyword>
<evidence type="ECO:0000313" key="11">
    <source>
        <dbReference type="EMBL" id="OIW26498.1"/>
    </source>
</evidence>
<dbReference type="PANTHER" id="PTHR12124:SF47">
    <property type="entry name" value="EXOSOME COMPONENT 10"/>
    <property type="match status" value="1"/>
</dbReference>
<dbReference type="GO" id="GO:0000166">
    <property type="term" value="F:nucleotide binding"/>
    <property type="evidence" value="ECO:0007669"/>
    <property type="project" value="InterPro"/>
</dbReference>
<dbReference type="GO" id="GO:0071051">
    <property type="term" value="P:poly(A)-dependent snoRNA 3'-end processing"/>
    <property type="evidence" value="ECO:0007669"/>
    <property type="project" value="TreeGrafter"/>
</dbReference>
<gene>
    <name evidence="11" type="ORF">CONLIGDRAFT_634766</name>
</gene>
<dbReference type="GO" id="GO:0071044">
    <property type="term" value="P:histone mRNA catabolic process"/>
    <property type="evidence" value="ECO:0007669"/>
    <property type="project" value="TreeGrafter"/>
</dbReference>
<dbReference type="OrthoDB" id="2250022at2759"/>
<dbReference type="STRING" id="1408157.A0A1J7JFW8"/>
<keyword evidence="4" id="KW-0378">Hydrolase</keyword>
<dbReference type="GO" id="GO:0000467">
    <property type="term" value="P:exonucleolytic trimming to generate mature 3'-end of 5.8S rRNA from tricistronic rRNA transcript (SSU-rRNA, 5.8S rRNA, LSU-rRNA)"/>
    <property type="evidence" value="ECO:0007669"/>
    <property type="project" value="InterPro"/>
</dbReference>
<dbReference type="GO" id="GO:0033621">
    <property type="term" value="P:nuclear mRNA surveillance of meiosis-specific transcripts"/>
    <property type="evidence" value="ECO:0007669"/>
    <property type="project" value="EnsemblFungi"/>
</dbReference>
<dbReference type="Pfam" id="PF08066">
    <property type="entry name" value="PMC2NT"/>
    <property type="match status" value="1"/>
</dbReference>
<dbReference type="InterPro" id="IPR002562">
    <property type="entry name" value="3'-5'_exonuclease_dom"/>
</dbReference>
<dbReference type="GO" id="GO:0071040">
    <property type="term" value="P:nuclear polyadenylation-dependent antisense transcript catabolic process"/>
    <property type="evidence" value="ECO:0007669"/>
    <property type="project" value="TreeGrafter"/>
</dbReference>
<dbReference type="Gene3D" id="1.10.150.80">
    <property type="entry name" value="HRDC domain"/>
    <property type="match status" value="1"/>
</dbReference>
<dbReference type="Pfam" id="PF01612">
    <property type="entry name" value="DNA_pol_A_exo1"/>
    <property type="match status" value="1"/>
</dbReference>
<evidence type="ECO:0000256" key="5">
    <source>
        <dbReference type="ARBA" id="ARBA00022835"/>
    </source>
</evidence>
<dbReference type="SMART" id="SM00474">
    <property type="entry name" value="35EXOc"/>
    <property type="match status" value="1"/>
</dbReference>
<evidence type="ECO:0000256" key="1">
    <source>
        <dbReference type="ARBA" id="ARBA00004123"/>
    </source>
</evidence>
<evidence type="ECO:0000256" key="2">
    <source>
        <dbReference type="ARBA" id="ARBA00022552"/>
    </source>
</evidence>
<name>A0A1J7JFW8_9PEZI</name>
<dbReference type="GO" id="GO:0071035">
    <property type="term" value="P:nuclear polyadenylation-dependent rRNA catabolic process"/>
    <property type="evidence" value="ECO:0007669"/>
    <property type="project" value="TreeGrafter"/>
</dbReference>
<feature type="domain" description="HRDC" evidence="10">
    <location>
        <begin position="451"/>
        <end position="531"/>
    </location>
</feature>
<evidence type="ECO:0000256" key="9">
    <source>
        <dbReference type="SAM" id="MobiDB-lite"/>
    </source>
</evidence>
<dbReference type="GO" id="GO:0071039">
    <property type="term" value="P:nuclear polyadenylation-dependent CUT catabolic process"/>
    <property type="evidence" value="ECO:0007669"/>
    <property type="project" value="EnsemblFungi"/>
</dbReference>
<dbReference type="FunFam" id="3.30.420.10:FF:000059">
    <property type="entry name" value="Exosome complex exonuclease Rrp6"/>
    <property type="match status" value="1"/>
</dbReference>
<dbReference type="Gene3D" id="3.30.420.10">
    <property type="entry name" value="Ribonuclease H-like superfamily/Ribonuclease H"/>
    <property type="match status" value="1"/>
</dbReference>
<evidence type="ECO:0000259" key="10">
    <source>
        <dbReference type="PROSITE" id="PS50967"/>
    </source>
</evidence>
<dbReference type="SUPFAM" id="SSF47819">
    <property type="entry name" value="HRDC-like"/>
    <property type="match status" value="1"/>
</dbReference>
<evidence type="ECO:0000256" key="4">
    <source>
        <dbReference type="ARBA" id="ARBA00022801"/>
    </source>
</evidence>
<evidence type="ECO:0000256" key="7">
    <source>
        <dbReference type="ARBA" id="ARBA00023242"/>
    </source>
</evidence>
<proteinExistence type="inferred from homology"/>
<dbReference type="Pfam" id="PF00570">
    <property type="entry name" value="HRDC"/>
    <property type="match status" value="1"/>
</dbReference>
<dbReference type="FunCoup" id="A0A1J7JFW8">
    <property type="interactions" value="934"/>
</dbReference>
<dbReference type="GO" id="GO:1990251">
    <property type="term" value="C:nuclear exosome focus"/>
    <property type="evidence" value="ECO:0007669"/>
    <property type="project" value="EnsemblFungi"/>
</dbReference>
<dbReference type="AlphaFoldDB" id="A0A1J7JFW8"/>
<reference evidence="11 12" key="1">
    <citation type="submission" date="2016-10" db="EMBL/GenBank/DDBJ databases">
        <title>Draft genome sequence of Coniochaeta ligniaria NRRL30616, a lignocellulolytic fungus for bioabatement of inhibitors in plant biomass hydrolysates.</title>
        <authorList>
            <consortium name="DOE Joint Genome Institute"/>
            <person name="Jimenez D.J."/>
            <person name="Hector R.E."/>
            <person name="Riley R."/>
            <person name="Sun H."/>
            <person name="Grigoriev I.V."/>
            <person name="Van Elsas J.D."/>
            <person name="Nichols N.N."/>
        </authorList>
    </citation>
    <scope>NUCLEOTIDE SEQUENCE [LARGE SCALE GENOMIC DNA]</scope>
    <source>
        <strain evidence="11 12">NRRL 30616</strain>
    </source>
</reference>
<keyword evidence="2" id="KW-0698">rRNA processing</keyword>
<dbReference type="GO" id="GO:0071037">
    <property type="term" value="P:nuclear polyadenylation-dependent snRNA catabolic process"/>
    <property type="evidence" value="ECO:0007669"/>
    <property type="project" value="TreeGrafter"/>
</dbReference>
<dbReference type="GO" id="GO:0000175">
    <property type="term" value="F:3'-5'-RNA exonuclease activity"/>
    <property type="evidence" value="ECO:0007669"/>
    <property type="project" value="InterPro"/>
</dbReference>
<evidence type="ECO:0000256" key="6">
    <source>
        <dbReference type="ARBA" id="ARBA00022839"/>
    </source>
</evidence>
<dbReference type="PROSITE" id="PS50967">
    <property type="entry name" value="HRDC"/>
    <property type="match status" value="1"/>
</dbReference>
<dbReference type="GO" id="GO:0071036">
    <property type="term" value="P:nuclear polyadenylation-dependent snoRNA catabolic process"/>
    <property type="evidence" value="ECO:0007669"/>
    <property type="project" value="TreeGrafter"/>
</dbReference>
<feature type="region of interest" description="Disordered" evidence="9">
    <location>
        <begin position="637"/>
        <end position="809"/>
    </location>
</feature>
<dbReference type="PANTHER" id="PTHR12124">
    <property type="entry name" value="POLYMYOSITIS/SCLERODERMA AUTOANTIGEN-RELATED"/>
    <property type="match status" value="1"/>
</dbReference>
<keyword evidence="7" id="KW-0539">Nucleus</keyword>
<feature type="compositionally biased region" description="Acidic residues" evidence="9">
    <location>
        <begin position="665"/>
        <end position="675"/>
    </location>
</feature>
<accession>A0A1J7JFW8</accession>
<dbReference type="GO" id="GO:0000176">
    <property type="term" value="C:nuclear exosome (RNase complex)"/>
    <property type="evidence" value="ECO:0007669"/>
    <property type="project" value="InterPro"/>
</dbReference>
<dbReference type="GO" id="GO:1990342">
    <property type="term" value="C:heterochromatin island"/>
    <property type="evidence" value="ECO:0007669"/>
    <property type="project" value="EnsemblFungi"/>
</dbReference>
<sequence length="809" mass="90957">MDASQDFKSLQDKIQGALVATTKSANGLANEDLSFLRTVDPAVASKLDDNTARLIRLSEELLKSAGKFVGQQAPSIEDADDIDISWRGVVDVIDTLLEKADTCLDEYTGLIKRKDAPTPEVGRASKKPKPTTQLDWSMKRANIIKPQNAFERKFDNFDTGPWKPLLSTKPHATLPLDKSLTTFVDGDDTTQYKHPYETEILDLSYPKRIYEKKDAIPYLPFDTTTATWVDTYEGVLEMLEELKKAKEIAVDLEHHDYRTYPGLTSLMQISTREKDWVVDTLRPWRHKLEVLNEVFADPDIIKVFHGAYMDIIWLQRDLGLYIVGLFDTHYACDALDYPGKGLAFLLKKFCDFDADKKYQMADWRLRPLPDEMFYYARSDTHYLLYIYDMVRNELISKTDPSVPEKDWMGWVLQKSKEISLQRYETPLCDADTGKGSRGWFNVLARSPSGFSPEQFAVYKAVFKWRDDLARREDESPHFVMGQHAVADVARVLPADPKALWSLLPNVSQVVKARIDELFGLVQEAREKGRGGPSMMDFYRGTTSVAAVAKKVFGDREKGKSKVADQAAALPGIEELKAERSQLWGDMPISSLWEGEGRQKEEGQIALPWTTYVQGAAAGEAMDVEEPDLEADMILLQDPESEVVVPDEDFTLKQGKKRGKKRKTEEMEDEEEEDTEQPPASESKPTTEGEGDTPGTTEDEEKKALKAQRKAERKARKAAEKLAKSQGNGAAAAAEDGEGAEDEEEPFDYSKATTVLHAQGGGANGDGGRQRRGKKQKVFDPYAAKTQDNSLKGARKMNYEKSGRTATFKK</sequence>
<dbReference type="InterPro" id="IPR012337">
    <property type="entry name" value="RNaseH-like_sf"/>
</dbReference>
<dbReference type="GO" id="GO:0005730">
    <property type="term" value="C:nucleolus"/>
    <property type="evidence" value="ECO:0007669"/>
    <property type="project" value="EnsemblFungi"/>
</dbReference>
<dbReference type="InterPro" id="IPR049559">
    <property type="entry name" value="Rrp6p-like_exo"/>
</dbReference>
<keyword evidence="12" id="KW-1185">Reference proteome</keyword>
<dbReference type="InterPro" id="IPR045092">
    <property type="entry name" value="Rrp6-like"/>
</dbReference>
<feature type="compositionally biased region" description="Acidic residues" evidence="9">
    <location>
        <begin position="638"/>
        <end position="648"/>
    </location>
</feature>
<keyword evidence="3" id="KW-0540">Nuclease</keyword>
<feature type="compositionally biased region" description="Acidic residues" evidence="9">
    <location>
        <begin position="734"/>
        <end position="746"/>
    </location>
</feature>
<evidence type="ECO:0000256" key="3">
    <source>
        <dbReference type="ARBA" id="ARBA00022722"/>
    </source>
</evidence>
<comment type="subcellular location">
    <subcellularLocation>
        <location evidence="1">Nucleus</location>
    </subcellularLocation>
</comment>
<dbReference type="GO" id="GO:0003727">
    <property type="term" value="F:single-stranded RNA binding"/>
    <property type="evidence" value="ECO:0007669"/>
    <property type="project" value="TreeGrafter"/>
</dbReference>
<dbReference type="InParanoid" id="A0A1J7JFW8"/>
<dbReference type="FunFam" id="1.10.150.80:FF:000001">
    <property type="entry name" value="Putative exosome component 10"/>
    <property type="match status" value="1"/>
</dbReference>
<dbReference type="CDD" id="cd06147">
    <property type="entry name" value="Rrp6p_like_exo"/>
    <property type="match status" value="1"/>
</dbReference>
<dbReference type="InterPro" id="IPR010997">
    <property type="entry name" value="HRDC-like_sf"/>
</dbReference>
<dbReference type="GO" id="GO:0140746">
    <property type="term" value="P:siRNA catabolic process"/>
    <property type="evidence" value="ECO:0007669"/>
    <property type="project" value="EnsemblFungi"/>
</dbReference>
<dbReference type="Proteomes" id="UP000182658">
    <property type="component" value="Unassembled WGS sequence"/>
</dbReference>
<dbReference type="InterPro" id="IPR012588">
    <property type="entry name" value="Exosome-assoc_fac_Rrp6_N"/>
</dbReference>
<evidence type="ECO:0000256" key="8">
    <source>
        <dbReference type="ARBA" id="ARBA00043957"/>
    </source>
</evidence>
<keyword evidence="5" id="KW-0271">Exosome</keyword>
<dbReference type="GO" id="GO:0140602">
    <property type="term" value="C:nucleolar peripheral inclusion body"/>
    <property type="evidence" value="ECO:0007669"/>
    <property type="project" value="EnsemblFungi"/>
</dbReference>
<protein>
    <recommendedName>
        <fullName evidence="10">HRDC domain-containing protein</fullName>
    </recommendedName>
</protein>
<dbReference type="EMBL" id="KV875100">
    <property type="protein sequence ID" value="OIW26498.1"/>
    <property type="molecule type" value="Genomic_DNA"/>
</dbReference>
<dbReference type="SMART" id="SM00341">
    <property type="entry name" value="HRDC"/>
    <property type="match status" value="1"/>
</dbReference>